<feature type="region of interest" description="Disordered" evidence="1">
    <location>
        <begin position="213"/>
        <end position="238"/>
    </location>
</feature>
<protein>
    <submittedName>
        <fullName evidence="2">Uncharacterized protein</fullName>
    </submittedName>
</protein>
<gene>
    <name evidence="2" type="ORF">TvY486_0001930</name>
</gene>
<feature type="region of interest" description="Disordered" evidence="1">
    <location>
        <begin position="62"/>
        <end position="84"/>
    </location>
</feature>
<dbReference type="VEuPathDB" id="TriTrypDB:TvY486_0001930"/>
<name>F9WNY8_TRYVY</name>
<feature type="compositionally biased region" description="Basic and acidic residues" evidence="1">
    <location>
        <begin position="213"/>
        <end position="222"/>
    </location>
</feature>
<sequence>MKAWIKTMGSVIDKNSGGTYKSCLDMGTGSGSGTGAGNAWGSDEFGNTAIVKAMPPTCAALFAEPKGSTDSTATDQLSKKSTDEEIKDTGANKVGVVNAGSDNTCPLIAAAASSKYGLAIKTTGGQDTVTLGGIMQVKFSDNTNGHLKAMWTQQLGDTKKTAAQHAADVKEAAETGDGATAVCTQAATKLLCKAGKELDKQIASARQVVDKHVQHAKDLAREESEESTATPQNAPPHR</sequence>
<proteinExistence type="predicted"/>
<reference evidence="2 3" key="1">
    <citation type="journal article" date="2012" name="Proc. Natl. Acad. Sci. U.S.A.">
        <title>Antigenic diversity is generated by distinct evolutionary mechanisms in African trypanosome species.</title>
        <authorList>
            <person name="Jackson A.P."/>
            <person name="Berry A."/>
            <person name="Aslett M."/>
            <person name="Allison H.C."/>
            <person name="Burton P."/>
            <person name="Vavrova-Anderson J."/>
            <person name="Brown R."/>
            <person name="Browne H."/>
            <person name="Corton N."/>
            <person name="Hauser H."/>
            <person name="Gamble J."/>
            <person name="Gilderthorp R."/>
            <person name="Marcello L."/>
            <person name="McQuillan J."/>
            <person name="Otto T.D."/>
            <person name="Quail M.A."/>
            <person name="Sanders M.J."/>
            <person name="van Tonder A."/>
            <person name="Ginger M.L."/>
            <person name="Field M.C."/>
            <person name="Barry J.D."/>
            <person name="Hertz-Fowler C."/>
            <person name="Berriman M."/>
        </authorList>
    </citation>
    <scope>NUCLEOTIDE SEQUENCE</scope>
    <source>
        <strain evidence="2 3">Y486</strain>
    </source>
</reference>
<dbReference type="EMBL" id="CAEX01003035">
    <property type="protein sequence ID" value="CCD19260.1"/>
    <property type="molecule type" value="Genomic_DNA"/>
</dbReference>
<evidence type="ECO:0000313" key="3">
    <source>
        <dbReference type="Proteomes" id="UP000009027"/>
    </source>
</evidence>
<organism evidence="2 3">
    <name type="scientific">Trypanosoma vivax (strain Y486)</name>
    <dbReference type="NCBI Taxonomy" id="1055687"/>
    <lineage>
        <taxon>Eukaryota</taxon>
        <taxon>Discoba</taxon>
        <taxon>Euglenozoa</taxon>
        <taxon>Kinetoplastea</taxon>
        <taxon>Metakinetoplastina</taxon>
        <taxon>Trypanosomatida</taxon>
        <taxon>Trypanosomatidae</taxon>
        <taxon>Trypanosoma</taxon>
        <taxon>Duttonella</taxon>
    </lineage>
</organism>
<accession>F9WNY8</accession>
<evidence type="ECO:0000313" key="2">
    <source>
        <dbReference type="EMBL" id="CCD19260.1"/>
    </source>
</evidence>
<dbReference type="Proteomes" id="UP000009027">
    <property type="component" value="Unassembled WGS sequence"/>
</dbReference>
<evidence type="ECO:0000256" key="1">
    <source>
        <dbReference type="SAM" id="MobiDB-lite"/>
    </source>
</evidence>
<keyword evidence="3" id="KW-1185">Reference proteome</keyword>
<dbReference type="AlphaFoldDB" id="F9WNY8"/>